<dbReference type="AlphaFoldDB" id="A0AAQ3UM24"/>
<dbReference type="InterPro" id="IPR047241">
    <property type="entry name" value="KIF11-like_kin_motor_dom"/>
</dbReference>
<sequence length="1042" mass="116301">MPHRIPHRAAAQNFEFSPLSSLPHPTPPPPLLRSPPLAAAILKSPGPRAAAAAHAMSSRHDKEKAVNVQVLLRCRPFSDDELRSNAPQVITCNDFQREVAVTQNIAGKQIDRVFTFDKVFGPTSKQKDLYDQAIIPIVNESGPKGQLPADAGVIPRAVKQIFDTLERQNTEYSVKVTFLELYNEEITDLLALEEISKVVLEDRQKKHLPLMEDGKGGVLVRGLEEEIVTNAGEIFSLLERGSAKRRTAETLLNKQSSRSHSLFSITIHIKEATPEGEELIKCGKLNLVDLAGSENISRSGAKEGRAREAGEINKSLLTLGRVITALVEHSGHVPYRDSKLTRLLRDSLGGRTKTCIIATVSPSVHCLEETLSTLDYAHRAKSIKNRPEVNQKMMKSTLIKDLYSEIDRLKAEVYAAREKVGVYIPKDRYQQEENQRKAMADQIEQMNTSLEENQKTISDLQQKYASELQHSADLCKKLEATEKCLDHTSNILSTTKEDLKQAQYNLKEKEYIILEQKKAENALTHQACVLRSDLEKSCRDNASLYSKIARGDKLSSANRSVVNTFQNDLASKLDILSNTLNASIIQQNKHLKSVEDLCQSCVDSHDKATSELKKKILASKSLYTSHMEAFQNVVLLHKASANATLEDISSLSAASCCSLDQASSLLLVCVEGEAQNIFNDIHKLLTTHRSEMTHFTQELRESFKISLDRTKDMSTFIIGLFDKYVEETSKLHSHSNNTHEAQMKSIEDFKMAYEEQSKSEEQKLLADISSLVSKHITRQRELVGVRLSSLGDAARGNKAFLDEHTSAMDLASKDAKRKWETFAEQAENDCKVGSSFSAAKHCRMETMLQECACTVDSAVLQWKKSHAAVNDLSRKQVEEVEALARQQISWQGRAAIESNEQHEAEIASSRAAAEEHASNSSKNITQDIDNLLDEARSSSSRVVSTVEAHLAELQQLQERHSSQAAGINTHAEKAFQDSYRDYEPTGETPVRSEPEVPSKGSIESLRAMPMETLMDEFRENHPYESTKEPKPTMLRSPLATIN</sequence>
<dbReference type="PROSITE" id="PS00411">
    <property type="entry name" value="KINESIN_MOTOR_1"/>
    <property type="match status" value="1"/>
</dbReference>
<dbReference type="InterPro" id="IPR001752">
    <property type="entry name" value="Kinesin_motor_dom"/>
</dbReference>
<evidence type="ECO:0000256" key="6">
    <source>
        <dbReference type="ARBA" id="ARBA00023175"/>
    </source>
</evidence>
<dbReference type="Pfam" id="PF00225">
    <property type="entry name" value="Kinesin"/>
    <property type="match status" value="1"/>
</dbReference>
<feature type="region of interest" description="Disordered" evidence="12">
    <location>
        <begin position="13"/>
        <end position="35"/>
    </location>
</feature>
<dbReference type="PANTHER" id="PTHR47970:SF12">
    <property type="entry name" value="KINESIN FAMILY MEMBER 11"/>
    <property type="match status" value="1"/>
</dbReference>
<dbReference type="GO" id="GO:0005876">
    <property type="term" value="C:spindle microtubule"/>
    <property type="evidence" value="ECO:0007669"/>
    <property type="project" value="TreeGrafter"/>
</dbReference>
<gene>
    <name evidence="14" type="ORF">U9M48_037816</name>
</gene>
<organism evidence="14 15">
    <name type="scientific">Paspalum notatum var. saurae</name>
    <dbReference type="NCBI Taxonomy" id="547442"/>
    <lineage>
        <taxon>Eukaryota</taxon>
        <taxon>Viridiplantae</taxon>
        <taxon>Streptophyta</taxon>
        <taxon>Embryophyta</taxon>
        <taxon>Tracheophyta</taxon>
        <taxon>Spermatophyta</taxon>
        <taxon>Magnoliopsida</taxon>
        <taxon>Liliopsida</taxon>
        <taxon>Poales</taxon>
        <taxon>Poaceae</taxon>
        <taxon>PACMAD clade</taxon>
        <taxon>Panicoideae</taxon>
        <taxon>Andropogonodae</taxon>
        <taxon>Paspaleae</taxon>
        <taxon>Paspalinae</taxon>
        <taxon>Paspalum</taxon>
    </lineage>
</organism>
<keyword evidence="11" id="KW-0175">Coiled coil</keyword>
<dbReference type="EMBL" id="CP144753">
    <property type="protein sequence ID" value="WVZ91674.1"/>
    <property type="molecule type" value="Genomic_DNA"/>
</dbReference>
<dbReference type="FunFam" id="3.40.850.10:FF:000019">
    <property type="entry name" value="Kinesin-like protein KIN-5D"/>
    <property type="match status" value="1"/>
</dbReference>
<accession>A0AAQ3UM24</accession>
<evidence type="ECO:0000256" key="12">
    <source>
        <dbReference type="SAM" id="MobiDB-lite"/>
    </source>
</evidence>
<evidence type="ECO:0000256" key="4">
    <source>
        <dbReference type="ARBA" id="ARBA00022741"/>
    </source>
</evidence>
<dbReference type="GO" id="GO:0008017">
    <property type="term" value="F:microtubule binding"/>
    <property type="evidence" value="ECO:0007669"/>
    <property type="project" value="InterPro"/>
</dbReference>
<dbReference type="PROSITE" id="PS50067">
    <property type="entry name" value="KINESIN_MOTOR_2"/>
    <property type="match status" value="1"/>
</dbReference>
<comment type="similarity">
    <text evidence="8">Belongs to the TRAFAC class myosin-kinesin ATPase superfamily. Kinesin family. KIN-5/BimC subfamily.</text>
</comment>
<name>A0AAQ3UM24_PASNO</name>
<evidence type="ECO:0000256" key="1">
    <source>
        <dbReference type="ARBA" id="ARBA00004186"/>
    </source>
</evidence>
<comment type="subcellular location">
    <subcellularLocation>
        <location evidence="1">Cytoplasm</location>
        <location evidence="1">Cytoskeleton</location>
        <location evidence="1">Spindle</location>
    </subcellularLocation>
</comment>
<keyword evidence="7" id="KW-0206">Cytoskeleton</keyword>
<evidence type="ECO:0000259" key="13">
    <source>
        <dbReference type="PROSITE" id="PS50067"/>
    </source>
</evidence>
<reference evidence="14 15" key="1">
    <citation type="submission" date="2024-02" db="EMBL/GenBank/DDBJ databases">
        <title>High-quality chromosome-scale genome assembly of Pensacola bahiagrass (Paspalum notatum Flugge var. saurae).</title>
        <authorList>
            <person name="Vega J.M."/>
            <person name="Podio M."/>
            <person name="Orjuela J."/>
            <person name="Siena L.A."/>
            <person name="Pessino S.C."/>
            <person name="Combes M.C."/>
            <person name="Mariac C."/>
            <person name="Albertini E."/>
            <person name="Pupilli F."/>
            <person name="Ortiz J.P.A."/>
            <person name="Leblanc O."/>
        </authorList>
    </citation>
    <scope>NUCLEOTIDE SEQUENCE [LARGE SCALE GENOMIC DNA]</scope>
    <source>
        <strain evidence="14">R1</strain>
        <tissue evidence="14">Leaf</tissue>
    </source>
</reference>
<dbReference type="GO" id="GO:0072686">
    <property type="term" value="C:mitotic spindle"/>
    <property type="evidence" value="ECO:0007669"/>
    <property type="project" value="TreeGrafter"/>
</dbReference>
<evidence type="ECO:0000256" key="2">
    <source>
        <dbReference type="ARBA" id="ARBA00022490"/>
    </source>
</evidence>
<feature type="domain" description="Kinesin motor" evidence="13">
    <location>
        <begin position="67"/>
        <end position="383"/>
    </location>
</feature>
<evidence type="ECO:0000256" key="11">
    <source>
        <dbReference type="SAM" id="Coils"/>
    </source>
</evidence>
<dbReference type="InterPro" id="IPR036961">
    <property type="entry name" value="Kinesin_motor_dom_sf"/>
</dbReference>
<dbReference type="GO" id="GO:0008574">
    <property type="term" value="F:plus-end-directed microtubule motor activity"/>
    <property type="evidence" value="ECO:0007669"/>
    <property type="project" value="TreeGrafter"/>
</dbReference>
<dbReference type="InterPro" id="IPR019821">
    <property type="entry name" value="Kinesin_motor_CS"/>
</dbReference>
<dbReference type="InterPro" id="IPR047149">
    <property type="entry name" value="KIF11-like"/>
</dbReference>
<dbReference type="PRINTS" id="PR00380">
    <property type="entry name" value="KINESINHEAVY"/>
</dbReference>
<dbReference type="SUPFAM" id="SSF52540">
    <property type="entry name" value="P-loop containing nucleoside triphosphate hydrolases"/>
    <property type="match status" value="1"/>
</dbReference>
<evidence type="ECO:0000256" key="10">
    <source>
        <dbReference type="PROSITE-ProRule" id="PRU00283"/>
    </source>
</evidence>
<dbReference type="GO" id="GO:0090307">
    <property type="term" value="P:mitotic spindle assembly"/>
    <property type="evidence" value="ECO:0007669"/>
    <property type="project" value="TreeGrafter"/>
</dbReference>
<keyword evidence="3" id="KW-0493">Microtubule</keyword>
<feature type="compositionally biased region" description="Pro residues" evidence="12">
    <location>
        <begin position="24"/>
        <end position="33"/>
    </location>
</feature>
<keyword evidence="4" id="KW-0547">Nucleotide-binding</keyword>
<keyword evidence="15" id="KW-1185">Reference proteome</keyword>
<dbReference type="GO" id="GO:0051231">
    <property type="term" value="P:spindle elongation"/>
    <property type="evidence" value="ECO:0007669"/>
    <property type="project" value="TreeGrafter"/>
</dbReference>
<evidence type="ECO:0000256" key="9">
    <source>
        <dbReference type="ARBA" id="ARBA00046159"/>
    </source>
</evidence>
<feature type="region of interest" description="Disordered" evidence="12">
    <location>
        <begin position="977"/>
        <end position="1042"/>
    </location>
</feature>
<feature type="compositionally biased region" description="Basic and acidic residues" evidence="12">
    <location>
        <begin position="1015"/>
        <end position="1030"/>
    </location>
</feature>
<evidence type="ECO:0000256" key="8">
    <source>
        <dbReference type="ARBA" id="ARBA00034704"/>
    </source>
</evidence>
<dbReference type="Proteomes" id="UP001341281">
    <property type="component" value="Chromosome 09"/>
</dbReference>
<dbReference type="CDD" id="cd01364">
    <property type="entry name" value="KISc_BimC_Eg5"/>
    <property type="match status" value="1"/>
</dbReference>
<dbReference type="GO" id="GO:0005524">
    <property type="term" value="F:ATP binding"/>
    <property type="evidence" value="ECO:0007669"/>
    <property type="project" value="UniProtKB-KW"/>
</dbReference>
<evidence type="ECO:0000256" key="7">
    <source>
        <dbReference type="ARBA" id="ARBA00023212"/>
    </source>
</evidence>
<keyword evidence="6" id="KW-0505">Motor protein</keyword>
<keyword evidence="2" id="KW-0963">Cytoplasm</keyword>
<evidence type="ECO:0000313" key="15">
    <source>
        <dbReference type="Proteomes" id="UP001341281"/>
    </source>
</evidence>
<dbReference type="PANTHER" id="PTHR47970">
    <property type="entry name" value="KINESIN-LIKE PROTEIN KIF11"/>
    <property type="match status" value="1"/>
</dbReference>
<dbReference type="InterPro" id="IPR027417">
    <property type="entry name" value="P-loop_NTPase"/>
</dbReference>
<evidence type="ECO:0000313" key="14">
    <source>
        <dbReference type="EMBL" id="WVZ91674.1"/>
    </source>
</evidence>
<evidence type="ECO:0000256" key="5">
    <source>
        <dbReference type="ARBA" id="ARBA00022840"/>
    </source>
</evidence>
<dbReference type="GO" id="GO:0007018">
    <property type="term" value="P:microtubule-based movement"/>
    <property type="evidence" value="ECO:0007669"/>
    <property type="project" value="InterPro"/>
</dbReference>
<dbReference type="Gene3D" id="3.40.850.10">
    <property type="entry name" value="Kinesin motor domain"/>
    <property type="match status" value="1"/>
</dbReference>
<feature type="coiled-coil region" evidence="11">
    <location>
        <begin position="399"/>
        <end position="463"/>
    </location>
</feature>
<protein>
    <recommendedName>
        <fullName evidence="13">Kinesin motor domain-containing protein</fullName>
    </recommendedName>
</protein>
<comment type="caution">
    <text evidence="10">Lacks conserved residue(s) required for the propagation of feature annotation.</text>
</comment>
<dbReference type="SMART" id="SM00129">
    <property type="entry name" value="KISc"/>
    <property type="match status" value="1"/>
</dbReference>
<comment type="function">
    <text evidence="9">Responsible for microtubule translocation. May be important for the organization of phragmoplast-specific arrays of microtubules. Plays an essential role in stabilizing the mitotic spindle. Required during mitotic cytokinesis.</text>
</comment>
<keyword evidence="5" id="KW-0067">ATP-binding</keyword>
<proteinExistence type="inferred from homology"/>
<evidence type="ECO:0000256" key="3">
    <source>
        <dbReference type="ARBA" id="ARBA00022701"/>
    </source>
</evidence>